<reference evidence="2" key="1">
    <citation type="journal article" date="2012" name="Proc. Natl. Acad. Sci. U.S.A.">
        <title>Antigenic diversity is generated by distinct evolutionary mechanisms in African trypanosome species.</title>
        <authorList>
            <person name="Jackson A.P."/>
            <person name="Berry A."/>
            <person name="Aslett M."/>
            <person name="Allison H.C."/>
            <person name="Burton P."/>
            <person name="Vavrova-Anderson J."/>
            <person name="Brown R."/>
            <person name="Browne H."/>
            <person name="Corton N."/>
            <person name="Hauser H."/>
            <person name="Gamble J."/>
            <person name="Gilderthorp R."/>
            <person name="Marcello L."/>
            <person name="McQuillan J."/>
            <person name="Otto T.D."/>
            <person name="Quail M.A."/>
            <person name="Sanders M.J."/>
            <person name="van Tonder A."/>
            <person name="Ginger M.L."/>
            <person name="Field M.C."/>
            <person name="Barry J.D."/>
            <person name="Hertz-Fowler C."/>
            <person name="Berriman M."/>
        </authorList>
    </citation>
    <scope>NUCLEOTIDE SEQUENCE</scope>
    <source>
        <strain evidence="2">Y486</strain>
    </source>
</reference>
<dbReference type="VEuPathDB" id="TriTrypDB:TvY486_0201610"/>
<accession>G0TS24</accession>
<dbReference type="InterPro" id="IPR024774">
    <property type="entry name" value="PH_dom-Mcp5-type"/>
</dbReference>
<sequence length="441" mass="48469">MNSQHEAQLRRILERRRRRLSFACSGVNHFQLYEGKRFESYPECLTVSEGTPLHAHTAGTVTPSAYPYSSISDEELNVKKPLKVANASAVMGRGGDDVHNTSSPGHIRKVVECSPVTNNGGSQYDACCTSPFTSCHPPPTTVPKLTYAPPEEHFSLLWRHGINQSAPEVLPSDTLLQLGGKPPVMSHGCPDILSKFLCPEHGASATCLHSCSCSKGGDVPWSQAQRQHQHRMEKSFPTPSRECGESGPEAKCTGKAPLSVSATPPPLPLEALIPPIDKCNPLAYTSVSRCARSANEPKASAPDMELGIGAGLSCLMMGEWFYKSSRRDSFASPRWVWVDVQSQLLLWAHWETYDIGFARSIRLEKVFRITLQTLQNTRLGFRDDSFNASDLCYVILIETKNRALCLATETQAKAETWYVAFQKLLPLLYPGEHDTGGPAAS</sequence>
<dbReference type="GO" id="GO:0005938">
    <property type="term" value="C:cell cortex"/>
    <property type="evidence" value="ECO:0007669"/>
    <property type="project" value="InterPro"/>
</dbReference>
<dbReference type="GO" id="GO:0032065">
    <property type="term" value="P:maintenance of protein location in cell cortex"/>
    <property type="evidence" value="ECO:0007669"/>
    <property type="project" value="InterPro"/>
</dbReference>
<protein>
    <recommendedName>
        <fullName evidence="1">Pleckstrin homology domain-containing protein</fullName>
    </recommendedName>
</protein>
<evidence type="ECO:0000313" key="2">
    <source>
        <dbReference type="EMBL" id="CCC46748.1"/>
    </source>
</evidence>
<dbReference type="GO" id="GO:0005543">
    <property type="term" value="F:phospholipid binding"/>
    <property type="evidence" value="ECO:0007669"/>
    <property type="project" value="InterPro"/>
</dbReference>
<gene>
    <name evidence="2" type="ORF">TVY486_0201610</name>
</gene>
<name>G0TS24_TRYVY</name>
<feature type="domain" description="Pleckstrin homology" evidence="1">
    <location>
        <begin position="313"/>
        <end position="425"/>
    </location>
</feature>
<dbReference type="AlphaFoldDB" id="G0TS24"/>
<dbReference type="SUPFAM" id="SSF50729">
    <property type="entry name" value="PH domain-like"/>
    <property type="match status" value="1"/>
</dbReference>
<evidence type="ECO:0000259" key="1">
    <source>
        <dbReference type="Pfam" id="PF12814"/>
    </source>
</evidence>
<proteinExistence type="predicted"/>
<dbReference type="EMBL" id="HE573018">
    <property type="protein sequence ID" value="CCC46748.1"/>
    <property type="molecule type" value="Genomic_DNA"/>
</dbReference>
<dbReference type="InterPro" id="IPR011993">
    <property type="entry name" value="PH-like_dom_sf"/>
</dbReference>
<dbReference type="Pfam" id="PF12814">
    <property type="entry name" value="Mcp5_PH"/>
    <property type="match status" value="1"/>
</dbReference>
<organism evidence="2">
    <name type="scientific">Trypanosoma vivax (strain Y486)</name>
    <dbReference type="NCBI Taxonomy" id="1055687"/>
    <lineage>
        <taxon>Eukaryota</taxon>
        <taxon>Discoba</taxon>
        <taxon>Euglenozoa</taxon>
        <taxon>Kinetoplastea</taxon>
        <taxon>Metakinetoplastina</taxon>
        <taxon>Trypanosomatida</taxon>
        <taxon>Trypanosomatidae</taxon>
        <taxon>Trypanosoma</taxon>
        <taxon>Duttonella</taxon>
    </lineage>
</organism>
<dbReference type="Gene3D" id="2.30.29.30">
    <property type="entry name" value="Pleckstrin-homology domain (PH domain)/Phosphotyrosine-binding domain (PTB)"/>
    <property type="match status" value="1"/>
</dbReference>